<dbReference type="EMBL" id="BAAATZ010000029">
    <property type="protein sequence ID" value="GAA2735402.1"/>
    <property type="molecule type" value="Genomic_DNA"/>
</dbReference>
<evidence type="ECO:0000256" key="1">
    <source>
        <dbReference type="ARBA" id="ARBA00022676"/>
    </source>
</evidence>
<evidence type="ECO:0000313" key="3">
    <source>
        <dbReference type="EMBL" id="GAA2735402.1"/>
    </source>
</evidence>
<name>A0ABP6H1P7_9ACTN</name>
<keyword evidence="1" id="KW-0328">Glycosyltransferase</keyword>
<dbReference type="Proteomes" id="UP001501842">
    <property type="component" value="Unassembled WGS sequence"/>
</dbReference>
<keyword evidence="4" id="KW-1185">Reference proteome</keyword>
<dbReference type="InterPro" id="IPR051199">
    <property type="entry name" value="LPS_LOS_Heptosyltrfase"/>
</dbReference>
<gene>
    <name evidence="3" type="ORF">GCM10010439_60130</name>
</gene>
<evidence type="ECO:0000256" key="2">
    <source>
        <dbReference type="ARBA" id="ARBA00022679"/>
    </source>
</evidence>
<comment type="caution">
    <text evidence="3">The sequence shown here is derived from an EMBL/GenBank/DDBJ whole genome shotgun (WGS) entry which is preliminary data.</text>
</comment>
<accession>A0ABP6H1P7</accession>
<proteinExistence type="predicted"/>
<protein>
    <submittedName>
        <fullName evidence="3">Glycosyltransferase family 9 protein</fullName>
    </submittedName>
</protein>
<evidence type="ECO:0000313" key="4">
    <source>
        <dbReference type="Proteomes" id="UP001501842"/>
    </source>
</evidence>
<dbReference type="Pfam" id="PF01075">
    <property type="entry name" value="Glyco_transf_9"/>
    <property type="match status" value="1"/>
</dbReference>
<dbReference type="Gene3D" id="3.40.50.2000">
    <property type="entry name" value="Glycogen Phosphorylase B"/>
    <property type="match status" value="2"/>
</dbReference>
<keyword evidence="2" id="KW-0808">Transferase</keyword>
<organism evidence="3 4">
    <name type="scientific">Actinocorallia aurantiaca</name>
    <dbReference type="NCBI Taxonomy" id="46204"/>
    <lineage>
        <taxon>Bacteria</taxon>
        <taxon>Bacillati</taxon>
        <taxon>Actinomycetota</taxon>
        <taxon>Actinomycetes</taxon>
        <taxon>Streptosporangiales</taxon>
        <taxon>Thermomonosporaceae</taxon>
        <taxon>Actinocorallia</taxon>
    </lineage>
</organism>
<reference evidence="4" key="1">
    <citation type="journal article" date="2019" name="Int. J. Syst. Evol. Microbiol.">
        <title>The Global Catalogue of Microorganisms (GCM) 10K type strain sequencing project: providing services to taxonomists for standard genome sequencing and annotation.</title>
        <authorList>
            <consortium name="The Broad Institute Genomics Platform"/>
            <consortium name="The Broad Institute Genome Sequencing Center for Infectious Disease"/>
            <person name="Wu L."/>
            <person name="Ma J."/>
        </authorList>
    </citation>
    <scope>NUCLEOTIDE SEQUENCE [LARGE SCALE GENOMIC DNA]</scope>
    <source>
        <strain evidence="4">JCM 8201</strain>
    </source>
</reference>
<dbReference type="InterPro" id="IPR002201">
    <property type="entry name" value="Glyco_trans_9"/>
</dbReference>
<sequence length="340" mass="34753">MAVSGGTLVVRLDGAGDVLLAGPCVRAAGASGPVAVLAGPEGAEAARLLPGVERVLVWRCPWVVREPPPVEAGDVGEVVAEIAAERFGQALVLTSFHQSPLPTALVLRLAGVPRVSAISVDYPGALLDVRHRLDGEVHEAERALSLARAAGFDLPEGDDGRLAVRAPLPPTEHLTGGGPYLAVHPGATAAARRWPGERWVDAVKELVRRGHRVVVTGSPAERGLTAHAAGAHGLDLGGRTSLHELAGVFAGARVVLAANTGPAHLAAAVGTPVVSLFAPVVPAARWRPYRVPHVLLGDQHAACRGSRAVECPVAGHPCLNGVGAESAADAAEALMGEAGR</sequence>
<dbReference type="CDD" id="cd03789">
    <property type="entry name" value="GT9_LPS_heptosyltransferase"/>
    <property type="match status" value="1"/>
</dbReference>
<dbReference type="SUPFAM" id="SSF53756">
    <property type="entry name" value="UDP-Glycosyltransferase/glycogen phosphorylase"/>
    <property type="match status" value="1"/>
</dbReference>
<dbReference type="PANTHER" id="PTHR30160">
    <property type="entry name" value="TETRAACYLDISACCHARIDE 4'-KINASE-RELATED"/>
    <property type="match status" value="1"/>
</dbReference>
<dbReference type="PANTHER" id="PTHR30160:SF1">
    <property type="entry name" value="LIPOPOLYSACCHARIDE 1,2-N-ACETYLGLUCOSAMINETRANSFERASE-RELATED"/>
    <property type="match status" value="1"/>
</dbReference>